<dbReference type="Proteomes" id="UP000811619">
    <property type="component" value="Unassembled WGS sequence"/>
</dbReference>
<evidence type="ECO:0000256" key="5">
    <source>
        <dbReference type="ARBA" id="ARBA00023033"/>
    </source>
</evidence>
<dbReference type="Gene3D" id="3.50.50.60">
    <property type="entry name" value="FAD/NAD(P)-binding domain"/>
    <property type="match status" value="1"/>
</dbReference>
<dbReference type="AlphaFoldDB" id="A0A8K0JDF8"/>
<dbReference type="EMBL" id="SRPY01000074">
    <property type="protein sequence ID" value="KAG5929201.1"/>
    <property type="molecule type" value="Genomic_DNA"/>
</dbReference>
<dbReference type="InterPro" id="IPR002938">
    <property type="entry name" value="FAD-bd"/>
</dbReference>
<protein>
    <recommendedName>
        <fullName evidence="6">FAD-binding domain-containing protein</fullName>
    </recommendedName>
</protein>
<keyword evidence="8" id="KW-1185">Reference proteome</keyword>
<dbReference type="InterPro" id="IPR036188">
    <property type="entry name" value="FAD/NAD-bd_sf"/>
</dbReference>
<reference evidence="7" key="1">
    <citation type="journal article" date="2020" name="bioRxiv">
        <title>Whole genome comparisons of ergot fungi reveals the divergence and evolution of species within the genus Claviceps are the result of varying mechanisms driving genome evolution and host range expansion.</title>
        <authorList>
            <person name="Wyka S.A."/>
            <person name="Mondo S.J."/>
            <person name="Liu M."/>
            <person name="Dettman J."/>
            <person name="Nalam V."/>
            <person name="Broders K.D."/>
        </authorList>
    </citation>
    <scope>NUCLEOTIDE SEQUENCE</scope>
    <source>
        <strain evidence="7">CCC 489</strain>
    </source>
</reference>
<evidence type="ECO:0000256" key="2">
    <source>
        <dbReference type="ARBA" id="ARBA00022630"/>
    </source>
</evidence>
<organism evidence="7 8">
    <name type="scientific">Claviceps africana</name>
    <dbReference type="NCBI Taxonomy" id="83212"/>
    <lineage>
        <taxon>Eukaryota</taxon>
        <taxon>Fungi</taxon>
        <taxon>Dikarya</taxon>
        <taxon>Ascomycota</taxon>
        <taxon>Pezizomycotina</taxon>
        <taxon>Sordariomycetes</taxon>
        <taxon>Hypocreomycetidae</taxon>
        <taxon>Hypocreales</taxon>
        <taxon>Clavicipitaceae</taxon>
        <taxon>Claviceps</taxon>
    </lineage>
</organism>
<evidence type="ECO:0000256" key="1">
    <source>
        <dbReference type="ARBA" id="ARBA00007992"/>
    </source>
</evidence>
<proteinExistence type="inferred from homology"/>
<comment type="caution">
    <text evidence="7">The sequence shown here is derived from an EMBL/GenBank/DDBJ whole genome shotgun (WGS) entry which is preliminary data.</text>
</comment>
<dbReference type="PANTHER" id="PTHR13789">
    <property type="entry name" value="MONOOXYGENASE"/>
    <property type="match status" value="1"/>
</dbReference>
<keyword evidence="2" id="KW-0285">Flavoprotein</keyword>
<accession>A0A8K0JDF8</accession>
<comment type="similarity">
    <text evidence="1">Belongs to the paxM FAD-dependent monooxygenase family.</text>
</comment>
<gene>
    <name evidence="7" type="ORF">E4U42_006861</name>
</gene>
<evidence type="ECO:0000313" key="7">
    <source>
        <dbReference type="EMBL" id="KAG5929201.1"/>
    </source>
</evidence>
<dbReference type="Pfam" id="PF01494">
    <property type="entry name" value="FAD_binding_3"/>
    <property type="match status" value="1"/>
</dbReference>
<dbReference type="PANTHER" id="PTHR13789:SF309">
    <property type="entry name" value="PUTATIVE (AFU_ORTHOLOGUE AFUA_6G14510)-RELATED"/>
    <property type="match status" value="1"/>
</dbReference>
<evidence type="ECO:0000256" key="3">
    <source>
        <dbReference type="ARBA" id="ARBA00022827"/>
    </source>
</evidence>
<keyword evidence="3" id="KW-0274">FAD</keyword>
<evidence type="ECO:0000313" key="8">
    <source>
        <dbReference type="Proteomes" id="UP000811619"/>
    </source>
</evidence>
<evidence type="ECO:0000259" key="6">
    <source>
        <dbReference type="Pfam" id="PF01494"/>
    </source>
</evidence>
<sequence length="448" mass="49771">MMEVVIIGAGISGLVLSITLSRYRNVKITVFEQAAALENVGNGLQIPCNAVHTMRCLGMLDKLRAHVQHAATSFKSLAYADGKELLDRNLHVYEELYGAPWLVMHRADYMRLLLDEARQAGVIVKSGCEVRQVDFSAPSVTLASGDIHKADVVVGSDGVHSRTRSLMHPSVRAIPTGEYAYRALFERRQISSSPSLQRIASNCGVLRMWLGPEVNAVLYPLQDGNTVNLVIAIYDTAFNASCGRHEESVLDAVTDRLRGWDPLLLEILGEADQLVRYPLYHLQALPSWSRGSVTLVGDAAHAMAPHLGQGAAASVEDGFVLGTLLGRWAQHHMENNPPSRQQQIQALLRSYENVQRERTTRIASHSRWTATLDHLPPGPDQRARDAEFAAYTRDDPDACVSAMPWIDAKWNRELLGRKVDEETDREFQRFLHRRQCDAPPCTGRGGEK</sequence>
<dbReference type="GO" id="GO:0004497">
    <property type="term" value="F:monooxygenase activity"/>
    <property type="evidence" value="ECO:0007669"/>
    <property type="project" value="UniProtKB-KW"/>
</dbReference>
<dbReference type="SUPFAM" id="SSF54373">
    <property type="entry name" value="FAD-linked reductases, C-terminal domain"/>
    <property type="match status" value="1"/>
</dbReference>
<dbReference type="SUPFAM" id="SSF51905">
    <property type="entry name" value="FAD/NAD(P)-binding domain"/>
    <property type="match status" value="1"/>
</dbReference>
<name>A0A8K0JDF8_9HYPO</name>
<dbReference type="InterPro" id="IPR050493">
    <property type="entry name" value="FAD-dep_Monooxygenase_BioMet"/>
</dbReference>
<dbReference type="OrthoDB" id="16820at2759"/>
<dbReference type="GO" id="GO:0071949">
    <property type="term" value="F:FAD binding"/>
    <property type="evidence" value="ECO:0007669"/>
    <property type="project" value="InterPro"/>
</dbReference>
<feature type="domain" description="FAD-binding" evidence="6">
    <location>
        <begin position="2"/>
        <end position="327"/>
    </location>
</feature>
<keyword evidence="4" id="KW-0560">Oxidoreductase</keyword>
<dbReference type="PRINTS" id="PR00420">
    <property type="entry name" value="RNGMNOXGNASE"/>
</dbReference>
<keyword evidence="5" id="KW-0503">Monooxygenase</keyword>
<evidence type="ECO:0000256" key="4">
    <source>
        <dbReference type="ARBA" id="ARBA00023002"/>
    </source>
</evidence>